<dbReference type="GO" id="GO:0016712">
    <property type="term" value="F:oxidoreductase activity, acting on paired donors, with incorporation or reduction of molecular oxygen, reduced flavin or flavoprotein as one donor, and incorporation of one atom of oxygen"/>
    <property type="evidence" value="ECO:0007669"/>
    <property type="project" value="UniProtKB-UniRule"/>
</dbReference>
<comment type="caution">
    <text evidence="14">The sequence shown here is derived from an EMBL/GenBank/DDBJ whole genome shotgun (WGS) entry which is preliminary data.</text>
</comment>
<name>A0A812DF63_ACAPH</name>
<dbReference type="InterPro" id="IPR010971">
    <property type="entry name" value="UbiH/COQ6"/>
</dbReference>
<evidence type="ECO:0000256" key="4">
    <source>
        <dbReference type="ARBA" id="ARBA00022688"/>
    </source>
</evidence>
<keyword evidence="15" id="KW-1185">Reference proteome</keyword>
<keyword evidence="9 12" id="KW-0503">Monooxygenase</keyword>
<feature type="domain" description="FAD-binding" evidence="13">
    <location>
        <begin position="301"/>
        <end position="373"/>
    </location>
</feature>
<evidence type="ECO:0000256" key="8">
    <source>
        <dbReference type="ARBA" id="ARBA00023002"/>
    </source>
</evidence>
<dbReference type="GO" id="GO:0120538">
    <property type="term" value="F:2-methoxy-6-polyprenolphenol 4-hydroxylase activity"/>
    <property type="evidence" value="ECO:0007669"/>
    <property type="project" value="UniProtKB-EC"/>
</dbReference>
<comment type="subunit">
    <text evidence="12">Component of a multi-subunit COQ enzyme complex.</text>
</comment>
<dbReference type="InterPro" id="IPR036188">
    <property type="entry name" value="FAD/NAD-bd_sf"/>
</dbReference>
<reference evidence="14" key="1">
    <citation type="submission" date="2021-01" db="EMBL/GenBank/DDBJ databases">
        <authorList>
            <person name="Li R."/>
            <person name="Bekaert M."/>
        </authorList>
    </citation>
    <scope>NUCLEOTIDE SEQUENCE</scope>
    <source>
        <strain evidence="14">Farmed</strain>
    </source>
</reference>
<dbReference type="UniPathway" id="UPA00232"/>
<keyword evidence="7" id="KW-0809">Transit peptide</keyword>
<comment type="cofactor">
    <cofactor evidence="1 12">
        <name>FAD</name>
        <dbReference type="ChEBI" id="CHEBI:57692"/>
    </cofactor>
</comment>
<comment type="subcellular location">
    <subcellularLocation>
        <location evidence="12">Mitochondrion inner membrane</location>
        <topology evidence="12">Peripheral membrane protein</topology>
        <orientation evidence="12">Matrix side</orientation>
    </subcellularLocation>
</comment>
<evidence type="ECO:0000256" key="12">
    <source>
        <dbReference type="HAMAP-Rule" id="MF_03193"/>
    </source>
</evidence>
<dbReference type="FunFam" id="3.30.9.10:FF:000111">
    <property type="entry name" value="Ubiquinone biosynthesis monooxygenase COQ6, mitochondrial"/>
    <property type="match status" value="1"/>
</dbReference>
<keyword evidence="5 12" id="KW-0999">Mitochondrion inner membrane</keyword>
<evidence type="ECO:0000256" key="5">
    <source>
        <dbReference type="ARBA" id="ARBA00022792"/>
    </source>
</evidence>
<dbReference type="NCBIfam" id="TIGR01988">
    <property type="entry name" value="Ubi-OHases"/>
    <property type="match status" value="1"/>
</dbReference>
<comment type="function">
    <text evidence="12">FAD-dependent monooxygenase required for two non-consecutive steps during ubiquinone biosynthesis. Required for the C5-ring hydroxylation during ubiquinone biosynthesis by catalyzing the hydroxylation of 4-hydroxy-3-(all-trans-polyprenyl)benzoic acid to 3,4-dihydroxy-5-(all-trans-polyprenyl)benzoic acid. Also acts downstream of coq4, for the C1-hydroxylation during ubiquinone biosynthesis by catalyzing the hydroxylation of 2-methoxy-6-(all-trans-polyprenyl)phenol to 2-methoxy-6-(all-trans-polyprenyl)benzene-1,4-diol. The electrons required for the hydroxylation reaction are funneled indirectly to coq6 from NADPH via a ferredoxin/ferredoxin reductase system.</text>
</comment>
<keyword evidence="6 12" id="KW-0274">FAD</keyword>
<dbReference type="Proteomes" id="UP000597762">
    <property type="component" value="Unassembled WGS sequence"/>
</dbReference>
<comment type="pathway">
    <text evidence="12">Cofactor biosynthesis; ubiquinone biosynthesis.</text>
</comment>
<keyword evidence="4 12" id="KW-0831">Ubiquinone biosynthesis</keyword>
<evidence type="ECO:0000256" key="11">
    <source>
        <dbReference type="ARBA" id="ARBA00023136"/>
    </source>
</evidence>
<keyword evidence="11 12" id="KW-0472">Membrane</keyword>
<comment type="catalytic activity">
    <reaction evidence="12">
        <text>a 4-hydroxy-3-(all-trans-polyprenyl)benzoate + 2 reduced [2Fe-2S]-[ferredoxin] + O2 + 2 H(+) = a 3,4-dihydroxy-5-(all-trans-polyprenyl)benzoate + 2 oxidized [2Fe-2S]-[ferredoxin] + H2O</text>
        <dbReference type="Rhea" id="RHEA:81195"/>
        <dbReference type="Rhea" id="RHEA-COMP:9514"/>
        <dbReference type="Rhea" id="RHEA-COMP:10000"/>
        <dbReference type="Rhea" id="RHEA-COMP:10001"/>
        <dbReference type="Rhea" id="RHEA-COMP:10930"/>
        <dbReference type="ChEBI" id="CHEBI:15377"/>
        <dbReference type="ChEBI" id="CHEBI:15378"/>
        <dbReference type="ChEBI" id="CHEBI:15379"/>
        <dbReference type="ChEBI" id="CHEBI:33737"/>
        <dbReference type="ChEBI" id="CHEBI:33738"/>
        <dbReference type="ChEBI" id="CHEBI:64694"/>
        <dbReference type="ChEBI" id="CHEBI:78396"/>
        <dbReference type="EC" id="1.14.15.45"/>
    </reaction>
</comment>
<dbReference type="GO" id="GO:0071949">
    <property type="term" value="F:FAD binding"/>
    <property type="evidence" value="ECO:0007669"/>
    <property type="project" value="InterPro"/>
</dbReference>
<proteinExistence type="inferred from homology"/>
<dbReference type="InterPro" id="IPR051205">
    <property type="entry name" value="UbiH/COQ6_monooxygenase"/>
</dbReference>
<comment type="similarity">
    <text evidence="2 12">Belongs to the UbiH/COQ6 family.</text>
</comment>
<evidence type="ECO:0000313" key="15">
    <source>
        <dbReference type="Proteomes" id="UP000597762"/>
    </source>
</evidence>
<dbReference type="PANTHER" id="PTHR43876:SF7">
    <property type="entry name" value="UBIQUINONE BIOSYNTHESIS MONOOXYGENASE COQ6, MITOCHONDRIAL"/>
    <property type="match status" value="1"/>
</dbReference>
<dbReference type="PANTHER" id="PTHR43876">
    <property type="entry name" value="UBIQUINONE BIOSYNTHESIS MONOOXYGENASE COQ6, MITOCHONDRIAL"/>
    <property type="match status" value="1"/>
</dbReference>
<gene>
    <name evidence="14" type="ORF">SPHA_50753</name>
</gene>
<evidence type="ECO:0000313" key="14">
    <source>
        <dbReference type="EMBL" id="CAE1295086.1"/>
    </source>
</evidence>
<dbReference type="InterPro" id="IPR018168">
    <property type="entry name" value="Ubi_Hdrlase_CS"/>
</dbReference>
<evidence type="ECO:0000259" key="13">
    <source>
        <dbReference type="Pfam" id="PF01494"/>
    </source>
</evidence>
<dbReference type="AlphaFoldDB" id="A0A812DF63"/>
<evidence type="ECO:0000256" key="7">
    <source>
        <dbReference type="ARBA" id="ARBA00022946"/>
    </source>
</evidence>
<keyword evidence="10 12" id="KW-0496">Mitochondrion</keyword>
<keyword evidence="8 12" id="KW-0560">Oxidoreductase</keyword>
<dbReference type="Pfam" id="PF01494">
    <property type="entry name" value="FAD_binding_3"/>
    <property type="match status" value="2"/>
</dbReference>
<dbReference type="PRINTS" id="PR00420">
    <property type="entry name" value="RNGMNOXGNASE"/>
</dbReference>
<evidence type="ECO:0000256" key="3">
    <source>
        <dbReference type="ARBA" id="ARBA00022630"/>
    </source>
</evidence>
<dbReference type="EC" id="1.14.15.46" evidence="12"/>
<comment type="catalytic activity">
    <reaction evidence="12">
        <text>a 2-methoxy-6-(all-trans-polyprenyl)phenol + 2 reduced [2Fe-2S]-[ferredoxin] + O2 + 2 H(+) = a 2-methoxy-6-(all-trans-polyprenyl)benzene-1,4-diol + 2 oxidized [2Fe-2S]-[ferredoxin] + H2O</text>
        <dbReference type="Rhea" id="RHEA:81183"/>
        <dbReference type="Rhea" id="RHEA-COMP:9551"/>
        <dbReference type="Rhea" id="RHEA-COMP:10000"/>
        <dbReference type="Rhea" id="RHEA-COMP:10001"/>
        <dbReference type="Rhea" id="RHEA-COMP:10858"/>
        <dbReference type="ChEBI" id="CHEBI:15377"/>
        <dbReference type="ChEBI" id="CHEBI:15378"/>
        <dbReference type="ChEBI" id="CHEBI:15379"/>
        <dbReference type="ChEBI" id="CHEBI:33737"/>
        <dbReference type="ChEBI" id="CHEBI:33738"/>
        <dbReference type="ChEBI" id="CHEBI:62731"/>
        <dbReference type="ChEBI" id="CHEBI:84166"/>
        <dbReference type="EC" id="1.14.15.46"/>
    </reaction>
</comment>
<dbReference type="PROSITE" id="PS01304">
    <property type="entry name" value="UBIH"/>
    <property type="match status" value="1"/>
</dbReference>
<dbReference type="GO" id="GO:0031314">
    <property type="term" value="C:extrinsic component of mitochondrial inner membrane"/>
    <property type="evidence" value="ECO:0007669"/>
    <property type="project" value="UniProtKB-UniRule"/>
</dbReference>
<organism evidence="14 15">
    <name type="scientific">Acanthosepion pharaonis</name>
    <name type="common">Pharaoh cuttlefish</name>
    <name type="synonym">Sepia pharaonis</name>
    <dbReference type="NCBI Taxonomy" id="158019"/>
    <lineage>
        <taxon>Eukaryota</taxon>
        <taxon>Metazoa</taxon>
        <taxon>Spiralia</taxon>
        <taxon>Lophotrochozoa</taxon>
        <taxon>Mollusca</taxon>
        <taxon>Cephalopoda</taxon>
        <taxon>Coleoidea</taxon>
        <taxon>Decapodiformes</taxon>
        <taxon>Sepiida</taxon>
        <taxon>Sepiina</taxon>
        <taxon>Sepiidae</taxon>
        <taxon>Acanthosepion</taxon>
    </lineage>
</organism>
<evidence type="ECO:0000256" key="6">
    <source>
        <dbReference type="ARBA" id="ARBA00022827"/>
    </source>
</evidence>
<evidence type="ECO:0000256" key="9">
    <source>
        <dbReference type="ARBA" id="ARBA00023033"/>
    </source>
</evidence>
<dbReference type="OrthoDB" id="683240at2759"/>
<dbReference type="SUPFAM" id="SSF51905">
    <property type="entry name" value="FAD/NAD(P)-binding domain"/>
    <property type="match status" value="1"/>
</dbReference>
<dbReference type="InterPro" id="IPR000689">
    <property type="entry name" value="UbQ_mOase_COQ6"/>
</dbReference>
<keyword evidence="3 12" id="KW-0285">Flavoprotein</keyword>
<dbReference type="GO" id="GO:0106364">
    <property type="term" value="F:4-hydroxy-3-all-trans-polyprenylbenzoate oxygenase activity"/>
    <property type="evidence" value="ECO:0007669"/>
    <property type="project" value="UniProtKB-EC"/>
</dbReference>
<dbReference type="FunFam" id="3.50.50.60:FF:000086">
    <property type="entry name" value="Ubiquinone biosynthesis monooxygenase COQ6, mitochondrial"/>
    <property type="match status" value="1"/>
</dbReference>
<dbReference type="FunFam" id="3.50.50.60:FF:000021">
    <property type="entry name" value="Ubiquinone biosynthesis monooxygenase COQ6"/>
    <property type="match status" value="1"/>
</dbReference>
<dbReference type="Gene3D" id="3.50.50.60">
    <property type="entry name" value="FAD/NAD(P)-binding domain"/>
    <property type="match status" value="2"/>
</dbReference>
<dbReference type="EC" id="1.14.15.45" evidence="12"/>
<dbReference type="EMBL" id="CAHIKZ030003010">
    <property type="protein sequence ID" value="CAE1295086.1"/>
    <property type="molecule type" value="Genomic_DNA"/>
</dbReference>
<dbReference type="InterPro" id="IPR002938">
    <property type="entry name" value="FAD-bd"/>
</dbReference>
<evidence type="ECO:0000256" key="10">
    <source>
        <dbReference type="ARBA" id="ARBA00023128"/>
    </source>
</evidence>
<evidence type="ECO:0000256" key="1">
    <source>
        <dbReference type="ARBA" id="ARBA00001974"/>
    </source>
</evidence>
<feature type="domain" description="FAD-binding" evidence="13">
    <location>
        <begin position="36"/>
        <end position="253"/>
    </location>
</feature>
<sequence length="424" mass="46392">MVGAAMACALGHEPNFAKKKITLLESGPEKVFELTKTYKNRVSTINPASVALLDSFGAWDKILQMRCQPVKRMQVWESCSDSLLTFNHPDLSLELAYVVENDVLLSAITDSLKECPQVEVLYDTKVSNVDIPMLNDPSAKDSLLTISLNNGRILRTHLLIGADGSNSLVRKTCNFPTVQWEYDQAGVVATLQLSGEAENTVAWQRFLPSGPIAMLPLSNSLSSMVWSTSPTHAKKLLTMTKEEFIDAVNHAFWHDDKKNLIAQNMEKSLEKFLDKIVPGGTSMRQLPPTVIGVDEGSCAMFPLGLNLSSHYVRQRVALIGDAAHRVHPLAGQGVNLGFADVTCLQSMLTKAMNEGADLGSLNILLAYETERQRQIIPIVAAIDGLQKLYGTDWTPAVVLRSLGLQATNAATFLKDKLIQKASSS</sequence>
<dbReference type="HAMAP" id="MF_03193">
    <property type="entry name" value="COQ6_monooxygenase"/>
    <property type="match status" value="1"/>
</dbReference>
<evidence type="ECO:0000256" key="2">
    <source>
        <dbReference type="ARBA" id="ARBA00005349"/>
    </source>
</evidence>
<accession>A0A812DF63</accession>
<protein>
    <recommendedName>
        <fullName evidence="12">Ubiquinone biosynthesis monooxygenase COQ6, mitochondrial</fullName>
        <ecNumber evidence="12">1.14.15.45</ecNumber>
    </recommendedName>
    <alternativeName>
        <fullName evidence="12">2-methoxy-6-polyprenolphenol 4-hydroxylase</fullName>
        <ecNumber evidence="12">1.14.15.46</ecNumber>
    </alternativeName>
</protein>